<accession>A0A8C8ZPG8</accession>
<dbReference type="AlphaFoldDB" id="A0A8C8ZPG8"/>
<dbReference type="Pfam" id="PF00227">
    <property type="entry name" value="Proteasome"/>
    <property type="match status" value="1"/>
</dbReference>
<dbReference type="SUPFAM" id="SSF56235">
    <property type="entry name" value="N-terminal nucleophile aminohydrolases (Ntn hydrolases)"/>
    <property type="match status" value="1"/>
</dbReference>
<feature type="signal peptide" evidence="3">
    <location>
        <begin position="1"/>
        <end position="18"/>
    </location>
</feature>
<dbReference type="InterPro" id="IPR050115">
    <property type="entry name" value="Proteasome_alpha"/>
</dbReference>
<comment type="similarity">
    <text evidence="2">Belongs to the peptidase T1A family.</text>
</comment>
<evidence type="ECO:0000313" key="5">
    <source>
        <dbReference type="Proteomes" id="UP000694414"/>
    </source>
</evidence>
<name>A0A8C8ZPG8_PROSS</name>
<dbReference type="GeneTree" id="ENSGT00940000160354"/>
<dbReference type="PROSITE" id="PS51475">
    <property type="entry name" value="PROTEASOME_ALPHA_2"/>
    <property type="match status" value="1"/>
</dbReference>
<dbReference type="Gene3D" id="3.60.20.10">
    <property type="entry name" value="Glutamine Phosphoribosylpyrophosphate, subunit 1, domain 1"/>
    <property type="match status" value="1"/>
</dbReference>
<keyword evidence="5" id="KW-1185">Reference proteome</keyword>
<evidence type="ECO:0000313" key="4">
    <source>
        <dbReference type="Ensembl" id="ENSPSMP00000021271.1"/>
    </source>
</evidence>
<dbReference type="GO" id="GO:0019773">
    <property type="term" value="C:proteasome core complex, alpha-subunit complex"/>
    <property type="evidence" value="ECO:0007669"/>
    <property type="project" value="UniProtKB-UniRule"/>
</dbReference>
<evidence type="ECO:0000256" key="2">
    <source>
        <dbReference type="PROSITE-ProRule" id="PRU00808"/>
    </source>
</evidence>
<keyword evidence="1 2" id="KW-0647">Proteasome</keyword>
<dbReference type="InterPro" id="IPR001353">
    <property type="entry name" value="Proteasome_sua/b"/>
</dbReference>
<feature type="chain" id="PRO_5034786889" evidence="3">
    <location>
        <begin position="19"/>
        <end position="216"/>
    </location>
</feature>
<keyword evidence="3" id="KW-0732">Signal</keyword>
<dbReference type="Proteomes" id="UP000694414">
    <property type="component" value="Unplaced"/>
</dbReference>
<organism evidence="4 5">
    <name type="scientific">Prolemur simus</name>
    <name type="common">Greater bamboo lemur</name>
    <name type="synonym">Hapalemur simus</name>
    <dbReference type="NCBI Taxonomy" id="1328070"/>
    <lineage>
        <taxon>Eukaryota</taxon>
        <taxon>Metazoa</taxon>
        <taxon>Chordata</taxon>
        <taxon>Craniata</taxon>
        <taxon>Vertebrata</taxon>
        <taxon>Euteleostomi</taxon>
        <taxon>Mammalia</taxon>
        <taxon>Eutheria</taxon>
        <taxon>Euarchontoglires</taxon>
        <taxon>Primates</taxon>
        <taxon>Strepsirrhini</taxon>
        <taxon>Lemuriformes</taxon>
        <taxon>Lemuridae</taxon>
        <taxon>Prolemur</taxon>
    </lineage>
</organism>
<evidence type="ECO:0000256" key="3">
    <source>
        <dbReference type="SAM" id="SignalP"/>
    </source>
</evidence>
<dbReference type="GO" id="GO:0051603">
    <property type="term" value="P:proteolysis involved in protein catabolic process"/>
    <property type="evidence" value="ECO:0007669"/>
    <property type="project" value="InterPro"/>
</dbReference>
<sequence>LFLILAILVFFLFLLINGHFFQVEYAQEEVKKGPTVVGIWGTNIAVIGVEKTSVAKLQDERTVRKMCALDDQVCMAFAGLTADSRVVTNRAPVAGQSHQLTVEDQQKDTQSNGQRPFDISALIVGFGDDDIPRFYLTDPSGTYRFWKANAIGQSAKTVEEFLEKNYTENAIANDNEAIKSAIRALLEVVQSNAEKKIELAMIRNQPSKMFSAEKIE</sequence>
<dbReference type="InterPro" id="IPR023332">
    <property type="entry name" value="Proteasome_alpha-type"/>
</dbReference>
<dbReference type="InterPro" id="IPR029055">
    <property type="entry name" value="Ntn_hydrolases_N"/>
</dbReference>
<reference evidence="4" key="2">
    <citation type="submission" date="2025-09" db="UniProtKB">
        <authorList>
            <consortium name="Ensembl"/>
        </authorList>
    </citation>
    <scope>IDENTIFICATION</scope>
</reference>
<evidence type="ECO:0000256" key="1">
    <source>
        <dbReference type="ARBA" id="ARBA00022942"/>
    </source>
</evidence>
<proteinExistence type="inferred from homology"/>
<reference evidence="4" key="1">
    <citation type="submission" date="2025-08" db="UniProtKB">
        <authorList>
            <consortium name="Ensembl"/>
        </authorList>
    </citation>
    <scope>IDENTIFICATION</scope>
</reference>
<protein>
    <submittedName>
        <fullName evidence="4">Uncharacterized protein</fullName>
    </submittedName>
</protein>
<dbReference type="Ensembl" id="ENSPSMT00000024666.1">
    <property type="protein sequence ID" value="ENSPSMP00000021271.1"/>
    <property type="gene ID" value="ENSPSMG00000015035.1"/>
</dbReference>
<dbReference type="PANTHER" id="PTHR11599">
    <property type="entry name" value="PROTEASOME SUBUNIT ALPHA/BETA"/>
    <property type="match status" value="1"/>
</dbReference>